<dbReference type="InterPro" id="IPR010730">
    <property type="entry name" value="HET"/>
</dbReference>
<evidence type="ECO:0000256" key="1">
    <source>
        <dbReference type="SAM" id="MobiDB-lite"/>
    </source>
</evidence>
<dbReference type="EMBL" id="JANBVO010000036">
    <property type="protein sequence ID" value="KAJ9137059.1"/>
    <property type="molecule type" value="Genomic_DNA"/>
</dbReference>
<evidence type="ECO:0000259" key="3">
    <source>
        <dbReference type="Pfam" id="PF26640"/>
    </source>
</evidence>
<proteinExistence type="predicted"/>
<dbReference type="AlphaFoldDB" id="A0AA38VK30"/>
<keyword evidence="5" id="KW-1185">Reference proteome</keyword>
<dbReference type="Proteomes" id="UP001174694">
    <property type="component" value="Unassembled WGS sequence"/>
</dbReference>
<dbReference type="Pfam" id="PF06985">
    <property type="entry name" value="HET"/>
    <property type="match status" value="1"/>
</dbReference>
<gene>
    <name evidence="4" type="ORF">NKR23_g9341</name>
</gene>
<dbReference type="InterPro" id="IPR058525">
    <property type="entry name" value="DUF8212"/>
</dbReference>
<feature type="region of interest" description="Disordered" evidence="1">
    <location>
        <begin position="559"/>
        <end position="629"/>
    </location>
</feature>
<comment type="caution">
    <text evidence="4">The sequence shown here is derived from an EMBL/GenBank/DDBJ whole genome shotgun (WGS) entry which is preliminary data.</text>
</comment>
<protein>
    <submittedName>
        <fullName evidence="4">HET-domain-containing protein</fullName>
    </submittedName>
</protein>
<sequence length="722" mass="82494">MMRLINARRFIDTDVLELQRFYESDTPRYLILSHAWGWKDEHTQVWGHEDEEVTFEDVSTLGIGISKKRGMGKIRMTCQLAIDRGLEYVWMDTCCIDKSSSAELAEGINSMFSWYQRSEVCIVYLADFISALSPDPSIRELQFKTCRWFKRGWTLQELIAPSVVVFHDRNWKYIGSKHDFAPELTGVTGIDTSALIGASRLSEWSVATKMSWAANRETRRTEDQAYSLLGIFGVNMPLIYGEGGEKAFRRLQEEISKNISDLSIFAWSPLEKNEDDFSNIFADSPARFGASKGVHGLIPDRHFSITNKGVQMTASLRRVPIGHERYRLFLALGIMGQEGSREWAGIYLRKLGNGIFTRDGTGGMAILPDKELWALDHTPIYTFYIAVSPLDYDLILETSRTHAIHVPQDPNYKILDLIPEAAWDYEERLFFNQRGNNNIVVALLLGTVVRGHKVKLAALFDLRQQPPKCIMFDRNEHKNDAMFMFRGRHKIEPTYWDDLRIDLPRVHRHTHQVEVTMGAVQSQINLSLRLQVMNSRSRNIEMYCLSLDVNEIPEKVSLPMPVPNTSQNPVRVTRPPPKAGDSENAPINNIPVNVPASAPDPGHQYAAVPLPSNHQAAPEPVRPMGPDYRGWSDGSDLSWRSNSDGWPSTARFDEYVEEPEPWNQRTRNQVAYPRQEVFQLPIRPQPQVVQPISRPLWIAASEEYMEQGQSAEHEQRRTQQAV</sequence>
<dbReference type="Pfam" id="PF26640">
    <property type="entry name" value="DUF8212"/>
    <property type="match status" value="1"/>
</dbReference>
<dbReference type="PANTHER" id="PTHR10622:SF12">
    <property type="entry name" value="HET DOMAIN-CONTAINING PROTEIN"/>
    <property type="match status" value="1"/>
</dbReference>
<name>A0AA38VK30_9PEZI</name>
<dbReference type="PANTHER" id="PTHR10622">
    <property type="entry name" value="HET DOMAIN-CONTAINING PROTEIN"/>
    <property type="match status" value="1"/>
</dbReference>
<feature type="domain" description="Heterokaryon incompatibility" evidence="2">
    <location>
        <begin position="29"/>
        <end position="127"/>
    </location>
</feature>
<feature type="domain" description="DUF8212" evidence="3">
    <location>
        <begin position="246"/>
        <end position="272"/>
    </location>
</feature>
<feature type="compositionally biased region" description="Low complexity" evidence="1">
    <location>
        <begin position="584"/>
        <end position="596"/>
    </location>
</feature>
<evidence type="ECO:0000259" key="2">
    <source>
        <dbReference type="Pfam" id="PF06985"/>
    </source>
</evidence>
<evidence type="ECO:0000313" key="5">
    <source>
        <dbReference type="Proteomes" id="UP001174694"/>
    </source>
</evidence>
<accession>A0AA38VK30</accession>
<evidence type="ECO:0000313" key="4">
    <source>
        <dbReference type="EMBL" id="KAJ9137059.1"/>
    </source>
</evidence>
<organism evidence="4 5">
    <name type="scientific">Pleurostoma richardsiae</name>
    <dbReference type="NCBI Taxonomy" id="41990"/>
    <lineage>
        <taxon>Eukaryota</taxon>
        <taxon>Fungi</taxon>
        <taxon>Dikarya</taxon>
        <taxon>Ascomycota</taxon>
        <taxon>Pezizomycotina</taxon>
        <taxon>Sordariomycetes</taxon>
        <taxon>Sordariomycetidae</taxon>
        <taxon>Calosphaeriales</taxon>
        <taxon>Pleurostomataceae</taxon>
        <taxon>Pleurostoma</taxon>
    </lineage>
</organism>
<reference evidence="4" key="1">
    <citation type="submission" date="2022-07" db="EMBL/GenBank/DDBJ databases">
        <title>Fungi with potential for degradation of polypropylene.</title>
        <authorList>
            <person name="Gostincar C."/>
        </authorList>
    </citation>
    <scope>NUCLEOTIDE SEQUENCE</scope>
    <source>
        <strain evidence="4">EXF-13308</strain>
    </source>
</reference>